<dbReference type="InterPro" id="IPR000782">
    <property type="entry name" value="FAS1_domain"/>
</dbReference>
<keyword evidence="4" id="KW-1185">Reference proteome</keyword>
<dbReference type="PANTHER" id="PTHR10900">
    <property type="entry name" value="PERIOSTIN-RELATED"/>
    <property type="match status" value="1"/>
</dbReference>
<dbReference type="PANTHER" id="PTHR10900:SF77">
    <property type="entry name" value="FI19380P1"/>
    <property type="match status" value="1"/>
</dbReference>
<feature type="signal peptide" evidence="1">
    <location>
        <begin position="1"/>
        <end position="24"/>
    </location>
</feature>
<keyword evidence="1" id="KW-0732">Signal</keyword>
<feature type="domain" description="FAS1" evidence="2">
    <location>
        <begin position="16"/>
        <end position="165"/>
    </location>
</feature>
<protein>
    <submittedName>
        <fullName evidence="3">FAS1 domain-containing protein</fullName>
    </submittedName>
</protein>
<feature type="chain" id="PRO_5046734373" evidence="1">
    <location>
        <begin position="25"/>
        <end position="376"/>
    </location>
</feature>
<reference evidence="3 4" key="1">
    <citation type="journal article" date="2024" name="J. Plant Pathol.">
        <title>Sequence and assembly of the genome of Seiridium unicorne, isolate CBS 538.82, causal agent of cypress canker disease.</title>
        <authorList>
            <person name="Scali E."/>
            <person name="Rocca G.D."/>
            <person name="Danti R."/>
            <person name="Garbelotto M."/>
            <person name="Barberini S."/>
            <person name="Baroncelli R."/>
            <person name="Emiliani G."/>
        </authorList>
    </citation>
    <scope>NUCLEOTIDE SEQUENCE [LARGE SCALE GENOMIC DNA]</scope>
    <source>
        <strain evidence="3 4">BM-138-508</strain>
    </source>
</reference>
<organism evidence="3 4">
    <name type="scientific">Seiridium unicorne</name>
    <dbReference type="NCBI Taxonomy" id="138068"/>
    <lineage>
        <taxon>Eukaryota</taxon>
        <taxon>Fungi</taxon>
        <taxon>Dikarya</taxon>
        <taxon>Ascomycota</taxon>
        <taxon>Pezizomycotina</taxon>
        <taxon>Sordariomycetes</taxon>
        <taxon>Xylariomycetidae</taxon>
        <taxon>Amphisphaeriales</taxon>
        <taxon>Sporocadaceae</taxon>
        <taxon>Seiridium</taxon>
    </lineage>
</organism>
<proteinExistence type="predicted"/>
<dbReference type="InterPro" id="IPR036378">
    <property type="entry name" value="FAS1_dom_sf"/>
</dbReference>
<gene>
    <name evidence="3" type="ORF">SUNI508_08772</name>
</gene>
<comment type="caution">
    <text evidence="3">The sequence shown here is derived from an EMBL/GenBank/DDBJ whole genome shotgun (WGS) entry which is preliminary data.</text>
</comment>
<evidence type="ECO:0000259" key="2">
    <source>
        <dbReference type="PROSITE" id="PS50213"/>
    </source>
</evidence>
<accession>A0ABR2URW2</accession>
<dbReference type="SUPFAM" id="SSF82153">
    <property type="entry name" value="FAS1 domain"/>
    <property type="match status" value="2"/>
</dbReference>
<dbReference type="Gene3D" id="2.30.180.10">
    <property type="entry name" value="FAS1 domain"/>
    <property type="match status" value="2"/>
</dbReference>
<dbReference type="SMART" id="SM00554">
    <property type="entry name" value="FAS1"/>
    <property type="match status" value="2"/>
</dbReference>
<dbReference type="Pfam" id="PF02469">
    <property type="entry name" value="Fasciclin"/>
    <property type="match status" value="2"/>
</dbReference>
<dbReference type="EMBL" id="JARVKF010000398">
    <property type="protein sequence ID" value="KAK9417412.1"/>
    <property type="molecule type" value="Genomic_DNA"/>
</dbReference>
<name>A0ABR2URW2_9PEZI</name>
<sequence>MFIPNLIPLLAATAAAVSVTDVLSTNSNDLSTLTTLLGSVPQLTSALTTASNITVIAPSNAAFQAAMAAMPNLATMVKNTTFLTNLLEYHVVQGVVSSSMFSTTPVFASTALQVPLAAGPSSQMVELLKSNADALVISGLKQVSRVTKADLFFDGGVLHIVDSVLTVPETNSVTALDTGLTSLAGALNKTNMLAGVDALKGATVFAPSNAAFIQVGNVVEAASNELLSNVLEYHIVAGGAVKSTDLMEMASANGGTTKLRTLQGGTLTIRQENGALYINSAEIMVADILTSNGVVHVIDNVMNPLATTALPDTARATQVADFAGASPVSNAPFTSGVSATTTVVPVTVAQAGGHAAMPTAALVGAFGAAAAVIANI</sequence>
<dbReference type="InterPro" id="IPR050904">
    <property type="entry name" value="Adhesion/Biosynth-related"/>
</dbReference>
<dbReference type="Proteomes" id="UP001408356">
    <property type="component" value="Unassembled WGS sequence"/>
</dbReference>
<evidence type="ECO:0000256" key="1">
    <source>
        <dbReference type="SAM" id="SignalP"/>
    </source>
</evidence>
<dbReference type="PROSITE" id="PS50213">
    <property type="entry name" value="FAS1"/>
    <property type="match status" value="2"/>
</dbReference>
<evidence type="ECO:0000313" key="4">
    <source>
        <dbReference type="Proteomes" id="UP001408356"/>
    </source>
</evidence>
<evidence type="ECO:0000313" key="3">
    <source>
        <dbReference type="EMBL" id="KAK9417412.1"/>
    </source>
</evidence>
<feature type="domain" description="FAS1" evidence="2">
    <location>
        <begin position="167"/>
        <end position="302"/>
    </location>
</feature>